<dbReference type="InterPro" id="IPR012944">
    <property type="entry name" value="SusD_RagB_dom"/>
</dbReference>
<reference evidence="7 8" key="1">
    <citation type="submission" date="2019-01" db="EMBL/GenBank/DDBJ databases">
        <title>Lacibacter sp. strain TTM-7.</title>
        <authorList>
            <person name="Chen W.-M."/>
        </authorList>
    </citation>
    <scope>NUCLEOTIDE SEQUENCE [LARGE SCALE GENOMIC DNA]</scope>
    <source>
        <strain evidence="7 8">TTM-7</strain>
    </source>
</reference>
<evidence type="ECO:0000256" key="4">
    <source>
        <dbReference type="ARBA" id="ARBA00023136"/>
    </source>
</evidence>
<sequence length="525" mass="58906">MKMTLTATNKVMSVGKKLLLATVLMLFMGACNKQLDIKSSRQADEQGHWDSYEDARSGLMGLYGLLRAALADNNAHWMWGELRNGDFLSVYRTDLKAVIDGKLNASFPTIEAATNWRRFYAVINASNLFIERVAGCKADQRYTESYYKLDVAQARAIRAFTYFYIARIWGDVPLITATKEGSFEELPRTNQNAVLSFAEQELVQVAPNLPFLYSGVDPAQIYPNNYYGYNSSQWLNAPVTRLAAYATLAHIAAWQGRYIDAAVYTEYIVNNASKSNLTLVSTTNLVTTLFNSGVNNNYNQLLGFSFNRNVGETTSEGHIEQLTLANTTLYPMSKPLPEIYVPKDSIASAFPRSNGGTDQRFGVDPASVQQTIYTNYFENYSAAVPVFKKIRVVDGNVGNAGQFAVFNSSIVFTRLEEIKLLRAEALAVLGQTDAAYQELNAVRGVRGLASVSPAPSRDLLTEIFAERRRELMGEGWRWYDLVRFNKLKRTNPAFNMLIDKGGIYWPIAQEVLNRNSKITQNAYWQ</sequence>
<dbReference type="CDD" id="cd08977">
    <property type="entry name" value="SusD"/>
    <property type="match status" value="1"/>
</dbReference>
<dbReference type="GO" id="GO:0009279">
    <property type="term" value="C:cell outer membrane"/>
    <property type="evidence" value="ECO:0007669"/>
    <property type="project" value="UniProtKB-SubCell"/>
</dbReference>
<evidence type="ECO:0000256" key="3">
    <source>
        <dbReference type="ARBA" id="ARBA00022729"/>
    </source>
</evidence>
<dbReference type="PROSITE" id="PS51257">
    <property type="entry name" value="PROKAR_LIPOPROTEIN"/>
    <property type="match status" value="1"/>
</dbReference>
<name>A0A4Q1CN72_9BACT</name>
<keyword evidence="3" id="KW-0732">Signal</keyword>
<keyword evidence="5" id="KW-0998">Cell outer membrane</keyword>
<proteinExistence type="inferred from homology"/>
<gene>
    <name evidence="7" type="ORF">ESA94_06040</name>
</gene>
<comment type="similarity">
    <text evidence="2">Belongs to the SusD family.</text>
</comment>
<accession>A0A4Q1CN72</accession>
<dbReference type="RefSeq" id="WP_129129928.1">
    <property type="nucleotide sequence ID" value="NZ_SDHW01000001.1"/>
</dbReference>
<evidence type="ECO:0000256" key="5">
    <source>
        <dbReference type="ARBA" id="ARBA00023237"/>
    </source>
</evidence>
<evidence type="ECO:0000256" key="1">
    <source>
        <dbReference type="ARBA" id="ARBA00004442"/>
    </source>
</evidence>
<dbReference type="AlphaFoldDB" id="A0A4Q1CN72"/>
<evidence type="ECO:0000259" key="6">
    <source>
        <dbReference type="Pfam" id="PF07980"/>
    </source>
</evidence>
<keyword evidence="8" id="KW-1185">Reference proteome</keyword>
<dbReference type="EMBL" id="SDHW01000001">
    <property type="protein sequence ID" value="RXK62557.1"/>
    <property type="molecule type" value="Genomic_DNA"/>
</dbReference>
<dbReference type="OrthoDB" id="926893at2"/>
<evidence type="ECO:0000313" key="7">
    <source>
        <dbReference type="EMBL" id="RXK62557.1"/>
    </source>
</evidence>
<dbReference type="Gene3D" id="1.25.40.390">
    <property type="match status" value="1"/>
</dbReference>
<dbReference type="Proteomes" id="UP000290204">
    <property type="component" value="Unassembled WGS sequence"/>
</dbReference>
<keyword evidence="4" id="KW-0472">Membrane</keyword>
<feature type="domain" description="RagB/SusD" evidence="6">
    <location>
        <begin position="378"/>
        <end position="524"/>
    </location>
</feature>
<dbReference type="SUPFAM" id="SSF48452">
    <property type="entry name" value="TPR-like"/>
    <property type="match status" value="1"/>
</dbReference>
<protein>
    <submittedName>
        <fullName evidence="7">RagB/SusD family nutrient uptake outer membrane protein</fullName>
    </submittedName>
</protein>
<comment type="caution">
    <text evidence="7">The sequence shown here is derived from an EMBL/GenBank/DDBJ whole genome shotgun (WGS) entry which is preliminary data.</text>
</comment>
<evidence type="ECO:0000313" key="8">
    <source>
        <dbReference type="Proteomes" id="UP000290204"/>
    </source>
</evidence>
<comment type="subcellular location">
    <subcellularLocation>
        <location evidence="1">Cell outer membrane</location>
    </subcellularLocation>
</comment>
<dbReference type="Pfam" id="PF07980">
    <property type="entry name" value="SusD_RagB"/>
    <property type="match status" value="1"/>
</dbReference>
<organism evidence="7 8">
    <name type="scientific">Lacibacter luteus</name>
    <dbReference type="NCBI Taxonomy" id="2508719"/>
    <lineage>
        <taxon>Bacteria</taxon>
        <taxon>Pseudomonadati</taxon>
        <taxon>Bacteroidota</taxon>
        <taxon>Chitinophagia</taxon>
        <taxon>Chitinophagales</taxon>
        <taxon>Chitinophagaceae</taxon>
        <taxon>Lacibacter</taxon>
    </lineage>
</organism>
<evidence type="ECO:0000256" key="2">
    <source>
        <dbReference type="ARBA" id="ARBA00006275"/>
    </source>
</evidence>
<dbReference type="InterPro" id="IPR011990">
    <property type="entry name" value="TPR-like_helical_dom_sf"/>
</dbReference>